<keyword evidence="2" id="KW-1185">Reference proteome</keyword>
<dbReference type="RefSeq" id="WP_094577936.1">
    <property type="nucleotide sequence ID" value="NZ_JBHEEL010000018.1"/>
</dbReference>
<sequence>MVANGFDLREEKDGTWSVIDVFKNEPVTLEGHEQVNLTEAQARDSLDYLCRKYIERHSDHSLRR</sequence>
<evidence type="ECO:0000313" key="1">
    <source>
        <dbReference type="EMBL" id="OYR12155.1"/>
    </source>
</evidence>
<dbReference type="AlphaFoldDB" id="A0A256FBB1"/>
<reference evidence="1 2" key="1">
    <citation type="submission" date="2017-07" db="EMBL/GenBank/DDBJ databases">
        <title>Phylogenetic study on the rhizospheric bacterium Ochrobactrum sp. A44.</title>
        <authorList>
            <person name="Krzyzanowska D.M."/>
            <person name="Ossowicki A."/>
            <person name="Rajewska M."/>
            <person name="Maciag T."/>
            <person name="Kaczynski Z."/>
            <person name="Czerwicka M."/>
            <person name="Jafra S."/>
        </authorList>
    </citation>
    <scope>NUCLEOTIDE SEQUENCE [LARGE SCALE GENOMIC DNA]</scope>
    <source>
        <strain evidence="1 2">PR17</strain>
    </source>
</reference>
<dbReference type="OrthoDB" id="8450379at2"/>
<name>A0A256FBB1_9HYPH</name>
<evidence type="ECO:0000313" key="2">
    <source>
        <dbReference type="Proteomes" id="UP000216345"/>
    </source>
</evidence>
<protein>
    <submittedName>
        <fullName evidence="1">Uncharacterized protein</fullName>
    </submittedName>
</protein>
<dbReference type="EMBL" id="NNRK01000030">
    <property type="protein sequence ID" value="OYR12155.1"/>
    <property type="molecule type" value="Genomic_DNA"/>
</dbReference>
<gene>
    <name evidence="1" type="ORF">CEV32_1224</name>
</gene>
<dbReference type="Proteomes" id="UP000216345">
    <property type="component" value="Unassembled WGS sequence"/>
</dbReference>
<organism evidence="1 2">
    <name type="scientific">Brucella rhizosphaerae</name>
    <dbReference type="NCBI Taxonomy" id="571254"/>
    <lineage>
        <taxon>Bacteria</taxon>
        <taxon>Pseudomonadati</taxon>
        <taxon>Pseudomonadota</taxon>
        <taxon>Alphaproteobacteria</taxon>
        <taxon>Hyphomicrobiales</taxon>
        <taxon>Brucellaceae</taxon>
        <taxon>Brucella/Ochrobactrum group</taxon>
        <taxon>Brucella</taxon>
    </lineage>
</organism>
<comment type="caution">
    <text evidence="1">The sequence shown here is derived from an EMBL/GenBank/DDBJ whole genome shotgun (WGS) entry which is preliminary data.</text>
</comment>
<proteinExistence type="predicted"/>
<accession>A0A256FBB1</accession>